<evidence type="ECO:0000256" key="2">
    <source>
        <dbReference type="SAM" id="Phobius"/>
    </source>
</evidence>
<name>A0A8H5BDW5_9AGAR</name>
<dbReference type="AlphaFoldDB" id="A0A8H5BDW5"/>
<evidence type="ECO:0000256" key="1">
    <source>
        <dbReference type="SAM" id="MobiDB-lite"/>
    </source>
</evidence>
<comment type="caution">
    <text evidence="3">The sequence shown here is derived from an EMBL/GenBank/DDBJ whole genome shotgun (WGS) entry which is preliminary data.</text>
</comment>
<protein>
    <submittedName>
        <fullName evidence="3">Uncharacterized protein</fullName>
    </submittedName>
</protein>
<sequence>MSASTAPLELLQAVDRSFQDIIVEGFFAGIYAAAFIVTIFGLSRRLEDGRSTIYLLLVTILMFCLSYIHFGAHWYFARIAYVWDNTGPEGVVNALHSQTFAGQMTGSVAFAANIFIADCLFIWRCWVIWDQDWRVVALPILTTVAATIFSGLNLAAEGGVLSPTFIDTSTSFLALSVVTTLLVTVLITYRIYSVAADLRKQGGGGFGGYFSAVEIIVESALLNSIALLALLILVRRMDDNYVYAQNIVAQVSGLAPTLIIARISLGLARPNDTWNNTGRGTHVGTSLVFSSAAGRSNTLHNMSADDAEDVEKQAVGSSASPSLAR</sequence>
<accession>A0A8H5BDW5</accession>
<organism evidence="3 4">
    <name type="scientific">Psilocybe cf. subviscida</name>
    <dbReference type="NCBI Taxonomy" id="2480587"/>
    <lineage>
        <taxon>Eukaryota</taxon>
        <taxon>Fungi</taxon>
        <taxon>Dikarya</taxon>
        <taxon>Basidiomycota</taxon>
        <taxon>Agaricomycotina</taxon>
        <taxon>Agaricomycetes</taxon>
        <taxon>Agaricomycetidae</taxon>
        <taxon>Agaricales</taxon>
        <taxon>Agaricineae</taxon>
        <taxon>Strophariaceae</taxon>
        <taxon>Psilocybe</taxon>
    </lineage>
</organism>
<evidence type="ECO:0000313" key="3">
    <source>
        <dbReference type="EMBL" id="KAF5321465.1"/>
    </source>
</evidence>
<dbReference type="Proteomes" id="UP000567179">
    <property type="component" value="Unassembled WGS sequence"/>
</dbReference>
<feature type="region of interest" description="Disordered" evidence="1">
    <location>
        <begin position="302"/>
        <end position="325"/>
    </location>
</feature>
<feature type="transmembrane region" description="Helical" evidence="2">
    <location>
        <begin position="212"/>
        <end position="234"/>
    </location>
</feature>
<feature type="transmembrane region" description="Helical" evidence="2">
    <location>
        <begin position="54"/>
        <end position="76"/>
    </location>
</feature>
<feature type="compositionally biased region" description="Polar residues" evidence="1">
    <location>
        <begin position="315"/>
        <end position="325"/>
    </location>
</feature>
<feature type="transmembrane region" description="Helical" evidence="2">
    <location>
        <begin position="172"/>
        <end position="192"/>
    </location>
</feature>
<reference evidence="3 4" key="1">
    <citation type="journal article" date="2020" name="ISME J.">
        <title>Uncovering the hidden diversity of litter-decomposition mechanisms in mushroom-forming fungi.</title>
        <authorList>
            <person name="Floudas D."/>
            <person name="Bentzer J."/>
            <person name="Ahren D."/>
            <person name="Johansson T."/>
            <person name="Persson P."/>
            <person name="Tunlid A."/>
        </authorList>
    </citation>
    <scope>NUCLEOTIDE SEQUENCE [LARGE SCALE GENOMIC DNA]</scope>
    <source>
        <strain evidence="3 4">CBS 101986</strain>
    </source>
</reference>
<feature type="transmembrane region" description="Helical" evidence="2">
    <location>
        <begin position="21"/>
        <end position="42"/>
    </location>
</feature>
<evidence type="ECO:0000313" key="4">
    <source>
        <dbReference type="Proteomes" id="UP000567179"/>
    </source>
</evidence>
<dbReference type="EMBL" id="JAACJJ010000028">
    <property type="protein sequence ID" value="KAF5321465.1"/>
    <property type="molecule type" value="Genomic_DNA"/>
</dbReference>
<keyword evidence="4" id="KW-1185">Reference proteome</keyword>
<gene>
    <name evidence="3" type="ORF">D9619_000402</name>
</gene>
<proteinExistence type="predicted"/>
<keyword evidence="2" id="KW-0812">Transmembrane</keyword>
<feature type="transmembrane region" description="Helical" evidence="2">
    <location>
        <begin position="240"/>
        <end position="261"/>
    </location>
</feature>
<feature type="transmembrane region" description="Helical" evidence="2">
    <location>
        <begin position="100"/>
        <end position="123"/>
    </location>
</feature>
<feature type="transmembrane region" description="Helical" evidence="2">
    <location>
        <begin position="135"/>
        <end position="152"/>
    </location>
</feature>
<keyword evidence="2" id="KW-1133">Transmembrane helix</keyword>
<keyword evidence="2" id="KW-0472">Membrane</keyword>
<dbReference type="OrthoDB" id="3265004at2759"/>